<dbReference type="InterPro" id="IPR006311">
    <property type="entry name" value="TAT_signal"/>
</dbReference>
<organism evidence="3 4">
    <name type="scientific">Novipirellula galeiformis</name>
    <dbReference type="NCBI Taxonomy" id="2528004"/>
    <lineage>
        <taxon>Bacteria</taxon>
        <taxon>Pseudomonadati</taxon>
        <taxon>Planctomycetota</taxon>
        <taxon>Planctomycetia</taxon>
        <taxon>Pirellulales</taxon>
        <taxon>Pirellulaceae</taxon>
        <taxon>Novipirellula</taxon>
    </lineage>
</organism>
<sequence>MDSLNRRDLLRNAALTGVGVYLSSPSSSALSASPNEKLNIACVGLGNQGQHNLGLVQSQNIVALCDVDDERTAMFGAKYPAAKRFADFRVMLDKMSPEIDAVVVTTPNHTHATIAVAAMKAGKHCYCEKPLAHSIHEVREMQRVATEQNVVSQMGTQNHAGSNYRRVVELVQSGAIGAVRKVHVWFGRPGGWRRFKHLVDRPTEKTPIPKNLNWDLWVGPAPMQNFHPVYHPHDWHYWWDFGNGTIGNMACHYLDLVFWALNLSAPTAVEAVGPKVHPDSTPFWLECHWQFPQRQARSPVEVVWHHGRGCPQAVQDLGVPAAENGVLFVGDDGLLMADYDTHALLPENQFRDFTRPEPTIPESIGCHRREWFEACKGNGQALCDFDYAAPLTETVLLGNIAFRVGGKIQWDSARMTATNTDQVDRYLQREYRKGWTL</sequence>
<dbReference type="InterPro" id="IPR000683">
    <property type="entry name" value="Gfo/Idh/MocA-like_OxRdtase_N"/>
</dbReference>
<dbReference type="AlphaFoldDB" id="A0A5C6CPF1"/>
<dbReference type="Pfam" id="PF01408">
    <property type="entry name" value="GFO_IDH_MocA"/>
    <property type="match status" value="1"/>
</dbReference>
<keyword evidence="4" id="KW-1185">Reference proteome</keyword>
<dbReference type="Pfam" id="PF19051">
    <property type="entry name" value="GFO_IDH_MocA_C2"/>
    <property type="match status" value="1"/>
</dbReference>
<feature type="domain" description="Gfo/Idh/MocA-like oxidoreductase bacterial type C-terminal" evidence="2">
    <location>
        <begin position="164"/>
        <end position="290"/>
    </location>
</feature>
<dbReference type="PANTHER" id="PTHR43818">
    <property type="entry name" value="BCDNA.GH03377"/>
    <property type="match status" value="1"/>
</dbReference>
<dbReference type="EMBL" id="SJPT01000001">
    <property type="protein sequence ID" value="TWU26278.1"/>
    <property type="molecule type" value="Genomic_DNA"/>
</dbReference>
<dbReference type="OrthoDB" id="255433at2"/>
<protein>
    <submittedName>
        <fullName evidence="3">Glucose--fructose oxidoreductase</fullName>
        <ecNumber evidence="3">1.1.99.28</ecNumber>
    </submittedName>
</protein>
<dbReference type="InterPro" id="IPR036291">
    <property type="entry name" value="NAD(P)-bd_dom_sf"/>
</dbReference>
<dbReference type="SUPFAM" id="SSF51735">
    <property type="entry name" value="NAD(P)-binding Rossmann-fold domains"/>
    <property type="match status" value="1"/>
</dbReference>
<dbReference type="Proteomes" id="UP000316304">
    <property type="component" value="Unassembled WGS sequence"/>
</dbReference>
<accession>A0A5C6CPF1</accession>
<evidence type="ECO:0000313" key="4">
    <source>
        <dbReference type="Proteomes" id="UP000316304"/>
    </source>
</evidence>
<dbReference type="InterPro" id="IPR043906">
    <property type="entry name" value="Gfo/Idh/MocA_OxRdtase_bact_C"/>
</dbReference>
<dbReference type="GO" id="GO:0000166">
    <property type="term" value="F:nucleotide binding"/>
    <property type="evidence" value="ECO:0007669"/>
    <property type="project" value="InterPro"/>
</dbReference>
<feature type="domain" description="Gfo/Idh/MocA-like oxidoreductase N-terminal" evidence="1">
    <location>
        <begin position="38"/>
        <end position="155"/>
    </location>
</feature>
<dbReference type="Gene3D" id="3.30.360.10">
    <property type="entry name" value="Dihydrodipicolinate Reductase, domain 2"/>
    <property type="match status" value="1"/>
</dbReference>
<evidence type="ECO:0000313" key="3">
    <source>
        <dbReference type="EMBL" id="TWU26278.1"/>
    </source>
</evidence>
<dbReference type="PANTHER" id="PTHR43818:SF10">
    <property type="entry name" value="NADH-DEPENDENT DEHYDROGENASE-RELATED"/>
    <property type="match status" value="1"/>
</dbReference>
<dbReference type="SUPFAM" id="SSF55347">
    <property type="entry name" value="Glyceraldehyde-3-phosphate dehydrogenase-like, C-terminal domain"/>
    <property type="match status" value="1"/>
</dbReference>
<dbReference type="InterPro" id="IPR050463">
    <property type="entry name" value="Gfo/Idh/MocA_oxidrdct_glycsds"/>
</dbReference>
<dbReference type="EC" id="1.1.99.28" evidence="3"/>
<evidence type="ECO:0000259" key="1">
    <source>
        <dbReference type="Pfam" id="PF01408"/>
    </source>
</evidence>
<evidence type="ECO:0000259" key="2">
    <source>
        <dbReference type="Pfam" id="PF19051"/>
    </source>
</evidence>
<dbReference type="GO" id="GO:0047061">
    <property type="term" value="F:glucose-fructose oxidoreductase activity"/>
    <property type="evidence" value="ECO:0007669"/>
    <property type="project" value="UniProtKB-EC"/>
</dbReference>
<dbReference type="PROSITE" id="PS51318">
    <property type="entry name" value="TAT"/>
    <property type="match status" value="1"/>
</dbReference>
<comment type="caution">
    <text evidence="3">The sequence shown here is derived from an EMBL/GenBank/DDBJ whole genome shotgun (WGS) entry which is preliminary data.</text>
</comment>
<dbReference type="Gene3D" id="3.40.50.720">
    <property type="entry name" value="NAD(P)-binding Rossmann-like Domain"/>
    <property type="match status" value="1"/>
</dbReference>
<reference evidence="3 4" key="1">
    <citation type="submission" date="2019-02" db="EMBL/GenBank/DDBJ databases">
        <title>Deep-cultivation of Planctomycetes and their phenomic and genomic characterization uncovers novel biology.</title>
        <authorList>
            <person name="Wiegand S."/>
            <person name="Jogler M."/>
            <person name="Boedeker C."/>
            <person name="Pinto D."/>
            <person name="Vollmers J."/>
            <person name="Rivas-Marin E."/>
            <person name="Kohn T."/>
            <person name="Peeters S.H."/>
            <person name="Heuer A."/>
            <person name="Rast P."/>
            <person name="Oberbeckmann S."/>
            <person name="Bunk B."/>
            <person name="Jeske O."/>
            <person name="Meyerdierks A."/>
            <person name="Storesund J.E."/>
            <person name="Kallscheuer N."/>
            <person name="Luecker S."/>
            <person name="Lage O.M."/>
            <person name="Pohl T."/>
            <person name="Merkel B.J."/>
            <person name="Hornburger P."/>
            <person name="Mueller R.-W."/>
            <person name="Bruemmer F."/>
            <person name="Labrenz M."/>
            <person name="Spormann A.M."/>
            <person name="Op Den Camp H."/>
            <person name="Overmann J."/>
            <person name="Amann R."/>
            <person name="Jetten M.S.M."/>
            <person name="Mascher T."/>
            <person name="Medema M.H."/>
            <person name="Devos D.P."/>
            <person name="Kaster A.-K."/>
            <person name="Ovreas L."/>
            <person name="Rohde M."/>
            <person name="Galperin M.Y."/>
            <person name="Jogler C."/>
        </authorList>
    </citation>
    <scope>NUCLEOTIDE SEQUENCE [LARGE SCALE GENOMIC DNA]</scope>
    <source>
        <strain evidence="3 4">Pla52o</strain>
    </source>
</reference>
<gene>
    <name evidence="3" type="primary">gfo_1</name>
    <name evidence="3" type="ORF">Pla52o_01310</name>
</gene>
<keyword evidence="3" id="KW-0560">Oxidoreductase</keyword>
<proteinExistence type="predicted"/>
<name>A0A5C6CPF1_9BACT</name>